<accession>A0A3S0ID06</accession>
<keyword evidence="6" id="KW-1185">Reference proteome</keyword>
<evidence type="ECO:0000313" key="6">
    <source>
        <dbReference type="Proteomes" id="UP000277766"/>
    </source>
</evidence>
<feature type="domain" description="DUF11" evidence="3">
    <location>
        <begin position="1278"/>
        <end position="1393"/>
    </location>
</feature>
<evidence type="ECO:0000259" key="3">
    <source>
        <dbReference type="Pfam" id="PF01345"/>
    </source>
</evidence>
<feature type="signal peptide" evidence="2">
    <location>
        <begin position="1"/>
        <end position="33"/>
    </location>
</feature>
<feature type="domain" description="GEVED" evidence="4">
    <location>
        <begin position="1162"/>
        <end position="1237"/>
    </location>
</feature>
<feature type="compositionally biased region" description="Low complexity" evidence="1">
    <location>
        <begin position="540"/>
        <end position="554"/>
    </location>
</feature>
<feature type="compositionally biased region" description="Polar residues" evidence="1">
    <location>
        <begin position="1107"/>
        <end position="1119"/>
    </location>
</feature>
<dbReference type="RefSeq" id="WP_126351158.1">
    <property type="nucleotide sequence ID" value="NZ_CP086380.1"/>
</dbReference>
<gene>
    <name evidence="5" type="ORF">EJ104_02375</name>
</gene>
<dbReference type="OrthoDB" id="51303at2"/>
<dbReference type="Pfam" id="PF20009">
    <property type="entry name" value="GEVED"/>
    <property type="match status" value="1"/>
</dbReference>
<keyword evidence="2" id="KW-0732">Signal</keyword>
<dbReference type="InterPro" id="IPR001434">
    <property type="entry name" value="OmcB-like_DUF11"/>
</dbReference>
<dbReference type="InterPro" id="IPR013783">
    <property type="entry name" value="Ig-like_fold"/>
</dbReference>
<organism evidence="5 6">
    <name type="scientific">Deinococcus radiophilus</name>
    <dbReference type="NCBI Taxonomy" id="32062"/>
    <lineage>
        <taxon>Bacteria</taxon>
        <taxon>Thermotogati</taxon>
        <taxon>Deinococcota</taxon>
        <taxon>Deinococci</taxon>
        <taxon>Deinococcales</taxon>
        <taxon>Deinococcaceae</taxon>
        <taxon>Deinococcus</taxon>
    </lineage>
</organism>
<dbReference type="PANTHER" id="PTHR34819:SF3">
    <property type="entry name" value="CELL SURFACE PROTEIN"/>
    <property type="match status" value="1"/>
</dbReference>
<feature type="domain" description="DUF11" evidence="3">
    <location>
        <begin position="566"/>
        <end position="684"/>
    </location>
</feature>
<feature type="region of interest" description="Disordered" evidence="1">
    <location>
        <begin position="1107"/>
        <end position="1135"/>
    </location>
</feature>
<feature type="region of interest" description="Disordered" evidence="1">
    <location>
        <begin position="535"/>
        <end position="558"/>
    </location>
</feature>
<dbReference type="InterPro" id="IPR047589">
    <property type="entry name" value="DUF11_rpt"/>
</dbReference>
<dbReference type="Gene3D" id="2.60.40.740">
    <property type="match status" value="2"/>
</dbReference>
<feature type="domain" description="DUF11" evidence="3">
    <location>
        <begin position="405"/>
        <end position="485"/>
    </location>
</feature>
<comment type="caution">
    <text evidence="5">The sequence shown here is derived from an EMBL/GenBank/DDBJ whole genome shotgun (WGS) entry which is preliminary data.</text>
</comment>
<feature type="domain" description="DUF11" evidence="3">
    <location>
        <begin position="710"/>
        <end position="834"/>
    </location>
</feature>
<dbReference type="InterPro" id="IPR045474">
    <property type="entry name" value="GEVED"/>
</dbReference>
<dbReference type="InterPro" id="IPR051172">
    <property type="entry name" value="Chlamydia_OmcB"/>
</dbReference>
<dbReference type="Gene3D" id="2.60.40.10">
    <property type="entry name" value="Immunoglobulins"/>
    <property type="match status" value="1"/>
</dbReference>
<proteinExistence type="predicted"/>
<sequence>MKTSKSQVRPLAGGRLGASLALASSLMLGQAAAQTSNDPVSTTPDISVTGRIDYVTLGASFRTNNGNRASGESAANYCRIKTATGTVTGSPNSAQVEVVGANATVLSSDRTAQQQVPAGSQIRAAYLYWASSQSTNNSSDTQVSLTVGTTTSTVNASRTWYGFNQGAASMGAFADVTSLFTASNANSTVRMDGLDIQINGEQCSTNVVHGGWALYLVYENPGLSTKRLSVYDGIDFVGGGSAVTQKSITATGYYVPNASPLDRVSKVSLHAMDGDPPTRGSTAATNDSFELDAGTVANTPVFTTYRNENDFFRGVVSTFDENDRTGTKQFNSTDTTSTATLHGASGTGGLDIFTMEASAARLPAGSQTITAEVNSEGGELVILHTLALMANTSTADTRVQKRLANASKTTYRAGEEVQFLLTVDNRLGSYEALNVVTTDTLPAGVTFARAEISYDGGATWQTPSGQNTAGQTVTTTTAAGTGGTTVVILPPVRRIDPDGSVWGGTSDIATRLGTQDVLYRVTATVTEAAVGSRTNRADVTTGSSDTNTANNTSSVPFTVSLPPTQLTIGKSDGNQAFAPGQVGTYTVTVTNRAGASATTGAIRVSDLLPAGMSYADVTTSTAGTFGSKPAAGAQGRVDWTFTPAAPLAGGQSISFAVRVNVAGTLATGTTLTNYVSVGGGGDPDAQPAPGAACTAEQCASDDTSIQLLADLAVTKTNGASSVNSAGNTTYTVRVTNNGPSTVTGAVLRDPAVTGLVAFETVCSAAAGNRCTVAPTVAQLQGATGVTLPTLAAGEFYEFTLTANVTATGGSVSNTASVTLPATVQDPNAANNSAADTDTVTVPSGPAVPPGIWSGAASSCLDFSGVSLSVNGAPITRSLLTAEGVTVTYTLDATSNAQYATGGSSTNYNVENVLNGYTPGTWNGDRWDDYFGAGKVNALYNNPVGRRVGYTLSAYATYNGQAVPLTMLTGSAEDDGANEYVRVTTNGSAFAVADRTVGSSRYGDVTVTDTGRTVQMSVNSATGNFLLVATTKADASASSPLILTNELAGNGATAQGFCVAFPFDRGDNPATYGRASHLQNLTFTSPLSSNVSAGLNTTTFAVSPATSRTTTYLGGQPNSEVTERGTDASSDSDDALSTTLNLPVGATTYSVNVPYTTNVPATVAGWIDFSGNGLFEPGERTSVNVPAGTGTATLTWNGINVSATGAGTYSRFRVSSNTSEATSPTGGSVAGEVEDHPVSLIRQPALSVAKSVSSDFIRVTPDTANAGTAALPATQLSPSQLQYTITVTNTGTSAASDVRVTDILPSGLTFVSATLARSTAAATYPASAPIANSGTAQDLAFNVGSLTATEPGRSAQIVVTANVNLAANTYQTALRNTAATSATGVSSTSSNEVKTDIVYPKLTKRVRNITQNVPTGPSGEARYGTAVSGYPNDILEYCLDYRNYSSVPIEGWTLTDSVPANTTFVTGSQTPAAAQFVPEPAGDFQRGEVQFGPVNLAAGATGSGSVCFRVEVD</sequence>
<feature type="chain" id="PRO_5018584854" evidence="2">
    <location>
        <begin position="34"/>
        <end position="1512"/>
    </location>
</feature>
<name>A0A3S0ID06_9DEIO</name>
<evidence type="ECO:0000256" key="2">
    <source>
        <dbReference type="SAM" id="SignalP"/>
    </source>
</evidence>
<dbReference type="Proteomes" id="UP000277766">
    <property type="component" value="Unassembled WGS sequence"/>
</dbReference>
<evidence type="ECO:0000313" key="5">
    <source>
        <dbReference type="EMBL" id="RTR29813.1"/>
    </source>
</evidence>
<protein>
    <submittedName>
        <fullName evidence="5">DUF11 domain-containing protein</fullName>
    </submittedName>
</protein>
<dbReference type="Pfam" id="PF01345">
    <property type="entry name" value="DUF11"/>
    <property type="match status" value="4"/>
</dbReference>
<evidence type="ECO:0000256" key="1">
    <source>
        <dbReference type="SAM" id="MobiDB-lite"/>
    </source>
</evidence>
<evidence type="ECO:0000259" key="4">
    <source>
        <dbReference type="Pfam" id="PF20009"/>
    </source>
</evidence>
<dbReference type="PANTHER" id="PTHR34819">
    <property type="entry name" value="LARGE CYSTEINE-RICH PERIPLASMIC PROTEIN OMCB"/>
    <property type="match status" value="1"/>
</dbReference>
<dbReference type="NCBIfam" id="TIGR01451">
    <property type="entry name" value="B_ant_repeat"/>
    <property type="match status" value="5"/>
</dbReference>
<dbReference type="EMBL" id="RXPE01000003">
    <property type="protein sequence ID" value="RTR29813.1"/>
    <property type="molecule type" value="Genomic_DNA"/>
</dbReference>
<reference evidence="5 6" key="1">
    <citation type="submission" date="2018-12" db="EMBL/GenBank/DDBJ databases">
        <title>Deinococcus radiophilus ATCC 27603 genome sequencing and assembly.</title>
        <authorList>
            <person name="Maclea K.S."/>
            <person name="Maynard C.R."/>
        </authorList>
    </citation>
    <scope>NUCLEOTIDE SEQUENCE [LARGE SCALE GENOMIC DNA]</scope>
    <source>
        <strain evidence="5 6">ATCC 27603</strain>
    </source>
</reference>